<evidence type="ECO:0000313" key="2">
    <source>
        <dbReference type="Proteomes" id="UP001163324"/>
    </source>
</evidence>
<name>A0ACC0V8C3_9HYPO</name>
<evidence type="ECO:0000313" key="1">
    <source>
        <dbReference type="EMBL" id="KAI9902652.1"/>
    </source>
</evidence>
<organism evidence="1 2">
    <name type="scientific">Trichothecium roseum</name>
    <dbReference type="NCBI Taxonomy" id="47278"/>
    <lineage>
        <taxon>Eukaryota</taxon>
        <taxon>Fungi</taxon>
        <taxon>Dikarya</taxon>
        <taxon>Ascomycota</taxon>
        <taxon>Pezizomycotina</taxon>
        <taxon>Sordariomycetes</taxon>
        <taxon>Hypocreomycetidae</taxon>
        <taxon>Hypocreales</taxon>
        <taxon>Hypocreales incertae sedis</taxon>
        <taxon>Trichothecium</taxon>
    </lineage>
</organism>
<dbReference type="EMBL" id="CM047941">
    <property type="protein sequence ID" value="KAI9902652.1"/>
    <property type="molecule type" value="Genomic_DNA"/>
</dbReference>
<keyword evidence="2" id="KW-1185">Reference proteome</keyword>
<proteinExistence type="predicted"/>
<accession>A0ACC0V8C3</accession>
<comment type="caution">
    <text evidence="1">The sequence shown here is derived from an EMBL/GenBank/DDBJ whole genome shotgun (WGS) entry which is preliminary data.</text>
</comment>
<reference evidence="1" key="1">
    <citation type="submission" date="2022-10" db="EMBL/GenBank/DDBJ databases">
        <title>Complete Genome of Trichothecium roseum strain YXFP-22015, a Plant Pathogen Isolated from Citrus.</title>
        <authorList>
            <person name="Wang Y."/>
            <person name="Zhu L."/>
        </authorList>
    </citation>
    <scope>NUCLEOTIDE SEQUENCE</scope>
    <source>
        <strain evidence="1">YXFP-22015</strain>
    </source>
</reference>
<dbReference type="Proteomes" id="UP001163324">
    <property type="component" value="Chromosome 2"/>
</dbReference>
<sequence>MESDLDAGIGSPSDAESNVEVTPRGRQPYRETPSRGDGANAYNGSGDEDWQPSDGSEGIVTSGSESGVTERTAQRLKRPAEDDKVPRPFKRQKGAFNGDYLDLLNREIEDAAHRVTLEDQDNMETSQIGLTVWSPLEKKLLFEGISRLGRDDLPGITLRLGTKSEVEVMHYINALQTAQTFRLNNLRRTAVEYAEYPAATELSQQCCHALEEAADAISTRQERREQQREESLWGPNWDITAATVKAFANHQTDDDGVIAAAHREIPSVSFFDAPRWLKLSRHIFMNSAIPGNNWTQVDSNPPSIWATALEDFYSVAVSVTRRLVQATLFASATRIRAKQHRDARYTSVIRKEDALAAIESLGLPVNSQKFWRDSARRLRLDVVDDAYDSVESSQDLGPMSFDDVERSLSQGDVDPPTAKRTDSDTRGHEEVSESGSDGPGSADSSDQESLDEEQVTVAAEVEEVFRFSLPDFPETRRSKQALEFRITTERQQERHADQVDAYLSYREETEMWDILQKQPPIEMPKRIDPGPPQKSLRDVESIFPLGKDWRDNTQYRGDWEMPINQA</sequence>
<protein>
    <submittedName>
        <fullName evidence="1">Uncharacterized protein</fullName>
    </submittedName>
</protein>
<gene>
    <name evidence="1" type="ORF">N3K66_002004</name>
</gene>